<reference evidence="2" key="1">
    <citation type="journal article" date="2020" name="Stud. Mycol.">
        <title>101 Dothideomycetes genomes: a test case for predicting lifestyles and emergence of pathogens.</title>
        <authorList>
            <person name="Haridas S."/>
            <person name="Albert R."/>
            <person name="Binder M."/>
            <person name="Bloem J."/>
            <person name="Labutti K."/>
            <person name="Salamov A."/>
            <person name="Andreopoulos B."/>
            <person name="Baker S."/>
            <person name="Barry K."/>
            <person name="Bills G."/>
            <person name="Bluhm B."/>
            <person name="Cannon C."/>
            <person name="Castanera R."/>
            <person name="Culley D."/>
            <person name="Daum C."/>
            <person name="Ezra D."/>
            <person name="Gonzalez J."/>
            <person name="Henrissat B."/>
            <person name="Kuo A."/>
            <person name="Liang C."/>
            <person name="Lipzen A."/>
            <person name="Lutzoni F."/>
            <person name="Magnuson J."/>
            <person name="Mondo S."/>
            <person name="Nolan M."/>
            <person name="Ohm R."/>
            <person name="Pangilinan J."/>
            <person name="Park H.-J."/>
            <person name="Ramirez L."/>
            <person name="Alfaro M."/>
            <person name="Sun H."/>
            <person name="Tritt A."/>
            <person name="Yoshinaga Y."/>
            <person name="Zwiers L.-H."/>
            <person name="Turgeon B."/>
            <person name="Goodwin S."/>
            <person name="Spatafora J."/>
            <person name="Crous P."/>
            <person name="Grigoriev I."/>
        </authorList>
    </citation>
    <scope>NUCLEOTIDE SEQUENCE</scope>
    <source>
        <strain evidence="2">CBS 119687</strain>
    </source>
</reference>
<keyword evidence="1" id="KW-0732">Signal</keyword>
<dbReference type="Proteomes" id="UP000799771">
    <property type="component" value="Unassembled WGS sequence"/>
</dbReference>
<dbReference type="GeneID" id="54410450"/>
<evidence type="ECO:0000313" key="3">
    <source>
        <dbReference type="Proteomes" id="UP000799771"/>
    </source>
</evidence>
<proteinExistence type="predicted"/>
<evidence type="ECO:0000256" key="1">
    <source>
        <dbReference type="SAM" id="SignalP"/>
    </source>
</evidence>
<protein>
    <submittedName>
        <fullName evidence="2">Uncharacterized protein</fullName>
    </submittedName>
</protein>
<gene>
    <name evidence="2" type="ORF">P153DRAFT_381163</name>
</gene>
<feature type="signal peptide" evidence="1">
    <location>
        <begin position="1"/>
        <end position="18"/>
    </location>
</feature>
<name>A0A6A6ATW8_9PLEO</name>
<accession>A0A6A6ATW8</accession>
<dbReference type="RefSeq" id="XP_033528378.1">
    <property type="nucleotide sequence ID" value="XM_033670018.1"/>
</dbReference>
<dbReference type="EMBL" id="ML977498">
    <property type="protein sequence ID" value="KAF2133991.1"/>
    <property type="molecule type" value="Genomic_DNA"/>
</dbReference>
<feature type="chain" id="PRO_5025690461" evidence="1">
    <location>
        <begin position="19"/>
        <end position="77"/>
    </location>
</feature>
<sequence>MQLSIISLIAALAATTSAAVAGNGTSAYYPTGTGAVTATGTSTPVKPTSALPFEGAADRMTGSALGLIIAGGVALML</sequence>
<keyword evidence="3" id="KW-1185">Reference proteome</keyword>
<dbReference type="AlphaFoldDB" id="A0A6A6ATW8"/>
<evidence type="ECO:0000313" key="2">
    <source>
        <dbReference type="EMBL" id="KAF2133991.1"/>
    </source>
</evidence>
<organism evidence="2 3">
    <name type="scientific">Dothidotthia symphoricarpi CBS 119687</name>
    <dbReference type="NCBI Taxonomy" id="1392245"/>
    <lineage>
        <taxon>Eukaryota</taxon>
        <taxon>Fungi</taxon>
        <taxon>Dikarya</taxon>
        <taxon>Ascomycota</taxon>
        <taxon>Pezizomycotina</taxon>
        <taxon>Dothideomycetes</taxon>
        <taxon>Pleosporomycetidae</taxon>
        <taxon>Pleosporales</taxon>
        <taxon>Dothidotthiaceae</taxon>
        <taxon>Dothidotthia</taxon>
    </lineage>
</organism>
<dbReference type="OrthoDB" id="3794310at2759"/>